<keyword evidence="2" id="KW-0548">Nucleotidyltransferase</keyword>
<dbReference type="GO" id="GO:0003964">
    <property type="term" value="F:RNA-directed DNA polymerase activity"/>
    <property type="evidence" value="ECO:0007669"/>
    <property type="project" value="UniProtKB-KW"/>
</dbReference>
<accession>A0A7K8CEL2</accession>
<dbReference type="AlphaFoldDB" id="A0A7K8CEL2"/>
<keyword evidence="8" id="KW-1185">Reference proteome</keyword>
<dbReference type="GO" id="GO:0016787">
    <property type="term" value="F:hydrolase activity"/>
    <property type="evidence" value="ECO:0007669"/>
    <property type="project" value="UniProtKB-KW"/>
</dbReference>
<evidence type="ECO:0000256" key="3">
    <source>
        <dbReference type="ARBA" id="ARBA00022722"/>
    </source>
</evidence>
<evidence type="ECO:0000313" key="8">
    <source>
        <dbReference type="Proteomes" id="UP000564948"/>
    </source>
</evidence>
<dbReference type="InterPro" id="IPR036397">
    <property type="entry name" value="RNaseH_sf"/>
</dbReference>
<evidence type="ECO:0000256" key="2">
    <source>
        <dbReference type="ARBA" id="ARBA00022695"/>
    </source>
</evidence>
<dbReference type="EMBL" id="VZTD01004933">
    <property type="protein sequence ID" value="NXB24132.1"/>
    <property type="molecule type" value="Genomic_DNA"/>
</dbReference>
<name>A0A7K8CEL2_9CORV</name>
<evidence type="ECO:0000256" key="6">
    <source>
        <dbReference type="ARBA" id="ARBA00022918"/>
    </source>
</evidence>
<feature type="non-terminal residue" evidence="7">
    <location>
        <position position="97"/>
    </location>
</feature>
<dbReference type="GO" id="GO:0004519">
    <property type="term" value="F:endonuclease activity"/>
    <property type="evidence" value="ECO:0007669"/>
    <property type="project" value="UniProtKB-KW"/>
</dbReference>
<dbReference type="Proteomes" id="UP000564948">
    <property type="component" value="Unassembled WGS sequence"/>
</dbReference>
<reference evidence="7 8" key="1">
    <citation type="submission" date="2019-09" db="EMBL/GenBank/DDBJ databases">
        <title>Bird 10,000 Genomes (B10K) Project - Family phase.</title>
        <authorList>
            <person name="Zhang G."/>
        </authorList>
    </citation>
    <scope>NUCLEOTIDE SEQUENCE [LARGE SCALE GENOMIC DNA]</scope>
    <source>
        <strain evidence="7">B10K-DU-029-40</strain>
        <tissue evidence="7">Muscle</tissue>
    </source>
</reference>
<feature type="non-terminal residue" evidence="7">
    <location>
        <position position="1"/>
    </location>
</feature>
<dbReference type="InterPro" id="IPR012337">
    <property type="entry name" value="RNaseH-like_sf"/>
</dbReference>
<protein>
    <submittedName>
        <fullName evidence="7">PO113 protein</fullName>
    </submittedName>
</protein>
<dbReference type="PANTHER" id="PTHR41694">
    <property type="entry name" value="ENDOGENOUS RETROVIRUS GROUP K MEMBER POL PROTEIN"/>
    <property type="match status" value="1"/>
</dbReference>
<sequence>VKHGTGIPPSPMGQAIVERAHGTIKRVLNQQRGGTETSSPIERLCKADFTINFLNSSFTEPTPPVCRHFSNLARAKLENLPVLIKDPESQQVSGPFP</sequence>
<dbReference type="GO" id="GO:0035613">
    <property type="term" value="F:RNA stem-loop binding"/>
    <property type="evidence" value="ECO:0007669"/>
    <property type="project" value="TreeGrafter"/>
</dbReference>
<keyword evidence="1" id="KW-0808">Transferase</keyword>
<keyword evidence="6" id="KW-0695">RNA-directed DNA polymerase</keyword>
<evidence type="ECO:0000256" key="4">
    <source>
        <dbReference type="ARBA" id="ARBA00022759"/>
    </source>
</evidence>
<organism evidence="7 8">
    <name type="scientific">Rhagologus leucostigma</name>
    <dbReference type="NCBI Taxonomy" id="156170"/>
    <lineage>
        <taxon>Eukaryota</taxon>
        <taxon>Metazoa</taxon>
        <taxon>Chordata</taxon>
        <taxon>Craniata</taxon>
        <taxon>Vertebrata</taxon>
        <taxon>Euteleostomi</taxon>
        <taxon>Archelosauria</taxon>
        <taxon>Archosauria</taxon>
        <taxon>Dinosauria</taxon>
        <taxon>Saurischia</taxon>
        <taxon>Theropoda</taxon>
        <taxon>Coelurosauria</taxon>
        <taxon>Aves</taxon>
        <taxon>Neognathae</taxon>
        <taxon>Neoaves</taxon>
        <taxon>Telluraves</taxon>
        <taxon>Australaves</taxon>
        <taxon>Passeriformes</taxon>
        <taxon>Corvoidea</taxon>
        <taxon>Pachycephalidae</taxon>
        <taxon>Rhagologus</taxon>
    </lineage>
</organism>
<dbReference type="SUPFAM" id="SSF53098">
    <property type="entry name" value="Ribonuclease H-like"/>
    <property type="match status" value="1"/>
</dbReference>
<keyword evidence="3" id="KW-0540">Nuclease</keyword>
<keyword evidence="4" id="KW-0255">Endonuclease</keyword>
<evidence type="ECO:0000256" key="1">
    <source>
        <dbReference type="ARBA" id="ARBA00022679"/>
    </source>
</evidence>
<keyword evidence="5" id="KW-0378">Hydrolase</keyword>
<dbReference type="Gene3D" id="3.30.420.10">
    <property type="entry name" value="Ribonuclease H-like superfamily/Ribonuclease H"/>
    <property type="match status" value="1"/>
</dbReference>
<evidence type="ECO:0000256" key="5">
    <source>
        <dbReference type="ARBA" id="ARBA00022801"/>
    </source>
</evidence>
<comment type="caution">
    <text evidence="7">The sequence shown here is derived from an EMBL/GenBank/DDBJ whole genome shotgun (WGS) entry which is preliminary data.</text>
</comment>
<proteinExistence type="predicted"/>
<evidence type="ECO:0000313" key="7">
    <source>
        <dbReference type="EMBL" id="NXB24132.1"/>
    </source>
</evidence>
<gene>
    <name evidence="7" type="primary">Hervk_3</name>
    <name evidence="7" type="ORF">RHALEU_R16223</name>
</gene>
<dbReference type="PANTHER" id="PTHR41694:SF3">
    <property type="entry name" value="RNA-DIRECTED DNA POLYMERASE-RELATED"/>
    <property type="match status" value="1"/>
</dbReference>